<keyword evidence="4" id="KW-1278">Translocase</keyword>
<evidence type="ECO:0000256" key="1">
    <source>
        <dbReference type="ARBA" id="ARBA00004127"/>
    </source>
</evidence>
<feature type="transmembrane region" description="Helical" evidence="8">
    <location>
        <begin position="121"/>
        <end position="143"/>
    </location>
</feature>
<evidence type="ECO:0000256" key="6">
    <source>
        <dbReference type="ARBA" id="ARBA00022989"/>
    </source>
</evidence>
<dbReference type="PANTHER" id="PTHR30586:SF0">
    <property type="entry name" value="ION-TRANSLOCATING OXIDOREDUCTASE COMPLEX SUBUNIT E"/>
    <property type="match status" value="1"/>
</dbReference>
<protein>
    <submittedName>
        <fullName evidence="9">Electron transport complex subunit RnfE</fullName>
    </submittedName>
</protein>
<dbReference type="NCBIfam" id="NF009070">
    <property type="entry name" value="PRK12405.1"/>
    <property type="match status" value="1"/>
</dbReference>
<keyword evidence="7 8" id="KW-0472">Membrane</keyword>
<reference evidence="9" key="1">
    <citation type="submission" date="2019-08" db="EMBL/GenBank/DDBJ databases">
        <authorList>
            <person name="Kucharzyk K."/>
            <person name="Murdoch R.W."/>
            <person name="Higgins S."/>
            <person name="Loffler F."/>
        </authorList>
    </citation>
    <scope>NUCLEOTIDE SEQUENCE</scope>
</reference>
<sequence length="199" mass="21184">MLKELTKGIIKENPLFVQLLGVCPSLATTGSLTNALGMGAAFTMVLIGSNLIISAIKSFIPEQVRIPSYIVVIASLVTVIEMLMEAFVPDIYAALGIFIPLIVVNCIILGRAEAFASKHGLWSSLQDAVGMGIGFTLALAIIATFRELLGTGKLLGIPVLGAAYHPMLILILPAGAFITMGFVFAAVNYLRQRNEVRHG</sequence>
<evidence type="ECO:0000313" key="9">
    <source>
        <dbReference type="EMBL" id="MPL80207.1"/>
    </source>
</evidence>
<dbReference type="AlphaFoldDB" id="A0A644UMH8"/>
<feature type="transmembrane region" description="Helical" evidence="8">
    <location>
        <begin position="163"/>
        <end position="190"/>
    </location>
</feature>
<evidence type="ECO:0000256" key="4">
    <source>
        <dbReference type="ARBA" id="ARBA00022967"/>
    </source>
</evidence>
<dbReference type="Pfam" id="PF02508">
    <property type="entry name" value="Rnf-Nqr"/>
    <property type="match status" value="1"/>
</dbReference>
<keyword evidence="6 8" id="KW-1133">Transmembrane helix</keyword>
<name>A0A644UMH8_9ZZZZ</name>
<dbReference type="InterPro" id="IPR010968">
    <property type="entry name" value="RnfE"/>
</dbReference>
<dbReference type="NCBIfam" id="TIGR01948">
    <property type="entry name" value="rnfE"/>
    <property type="match status" value="1"/>
</dbReference>
<evidence type="ECO:0000256" key="5">
    <source>
        <dbReference type="ARBA" id="ARBA00022982"/>
    </source>
</evidence>
<organism evidence="9">
    <name type="scientific">bioreactor metagenome</name>
    <dbReference type="NCBI Taxonomy" id="1076179"/>
    <lineage>
        <taxon>unclassified sequences</taxon>
        <taxon>metagenomes</taxon>
        <taxon>ecological metagenomes</taxon>
    </lineage>
</organism>
<comment type="subcellular location">
    <subcellularLocation>
        <location evidence="1">Endomembrane system</location>
        <topology evidence="1">Multi-pass membrane protein</topology>
    </subcellularLocation>
</comment>
<keyword evidence="5" id="KW-0249">Electron transport</keyword>
<proteinExistence type="inferred from homology"/>
<feature type="transmembrane region" description="Helical" evidence="8">
    <location>
        <begin position="68"/>
        <end position="85"/>
    </location>
</feature>
<evidence type="ECO:0000256" key="2">
    <source>
        <dbReference type="ARBA" id="ARBA00022448"/>
    </source>
</evidence>
<dbReference type="InterPro" id="IPR003667">
    <property type="entry name" value="NqrDE/RnfAE"/>
</dbReference>
<gene>
    <name evidence="9" type="primary">rnfE_5</name>
    <name evidence="9" type="ORF">SDC9_26103</name>
</gene>
<dbReference type="GO" id="GO:0005886">
    <property type="term" value="C:plasma membrane"/>
    <property type="evidence" value="ECO:0007669"/>
    <property type="project" value="TreeGrafter"/>
</dbReference>
<keyword evidence="3 8" id="KW-0812">Transmembrane</keyword>
<dbReference type="GO" id="GO:0022900">
    <property type="term" value="P:electron transport chain"/>
    <property type="evidence" value="ECO:0007669"/>
    <property type="project" value="InterPro"/>
</dbReference>
<comment type="caution">
    <text evidence="9">The sequence shown here is derived from an EMBL/GenBank/DDBJ whole genome shotgun (WGS) entry which is preliminary data.</text>
</comment>
<evidence type="ECO:0000256" key="7">
    <source>
        <dbReference type="ARBA" id="ARBA00023136"/>
    </source>
</evidence>
<feature type="transmembrane region" description="Helical" evidence="8">
    <location>
        <begin position="37"/>
        <end position="56"/>
    </location>
</feature>
<evidence type="ECO:0000256" key="3">
    <source>
        <dbReference type="ARBA" id="ARBA00022692"/>
    </source>
</evidence>
<feature type="transmembrane region" description="Helical" evidence="8">
    <location>
        <begin position="91"/>
        <end position="109"/>
    </location>
</feature>
<dbReference type="PANTHER" id="PTHR30586">
    <property type="entry name" value="ELECTRON TRANSPORT COMPLEX PROTEIN RNFE"/>
    <property type="match status" value="1"/>
</dbReference>
<accession>A0A644UMH8</accession>
<dbReference type="HAMAP" id="MF_00478">
    <property type="entry name" value="RsxE_RnfE"/>
    <property type="match status" value="1"/>
</dbReference>
<keyword evidence="2" id="KW-0813">Transport</keyword>
<evidence type="ECO:0000256" key="8">
    <source>
        <dbReference type="SAM" id="Phobius"/>
    </source>
</evidence>
<dbReference type="GO" id="GO:0012505">
    <property type="term" value="C:endomembrane system"/>
    <property type="evidence" value="ECO:0007669"/>
    <property type="project" value="UniProtKB-SubCell"/>
</dbReference>
<dbReference type="PIRSF" id="PIRSF006102">
    <property type="entry name" value="NQR_DE"/>
    <property type="match status" value="1"/>
</dbReference>
<dbReference type="EMBL" id="VSSQ01000135">
    <property type="protein sequence ID" value="MPL80207.1"/>
    <property type="molecule type" value="Genomic_DNA"/>
</dbReference>